<dbReference type="PANTHER" id="PTHR45749:SF21">
    <property type="entry name" value="DUF4371 DOMAIN-CONTAINING PROTEIN"/>
    <property type="match status" value="1"/>
</dbReference>
<organism evidence="2 3">
    <name type="scientific">Eumeta variegata</name>
    <name type="common">Bagworm moth</name>
    <name type="synonym">Eumeta japonica</name>
    <dbReference type="NCBI Taxonomy" id="151549"/>
    <lineage>
        <taxon>Eukaryota</taxon>
        <taxon>Metazoa</taxon>
        <taxon>Ecdysozoa</taxon>
        <taxon>Arthropoda</taxon>
        <taxon>Hexapoda</taxon>
        <taxon>Insecta</taxon>
        <taxon>Pterygota</taxon>
        <taxon>Neoptera</taxon>
        <taxon>Endopterygota</taxon>
        <taxon>Lepidoptera</taxon>
        <taxon>Glossata</taxon>
        <taxon>Ditrysia</taxon>
        <taxon>Tineoidea</taxon>
        <taxon>Psychidae</taxon>
        <taxon>Oiketicinae</taxon>
        <taxon>Eumeta</taxon>
    </lineage>
</organism>
<accession>A0A4C1Y969</accession>
<dbReference type="AlphaFoldDB" id="A0A4C1Y969"/>
<dbReference type="EMBL" id="BGZK01001093">
    <property type="protein sequence ID" value="GBP70985.1"/>
    <property type="molecule type" value="Genomic_DNA"/>
</dbReference>
<dbReference type="OrthoDB" id="10063284at2759"/>
<feature type="region of interest" description="Disordered" evidence="1">
    <location>
        <begin position="1"/>
        <end position="32"/>
    </location>
</feature>
<evidence type="ECO:0000256" key="1">
    <source>
        <dbReference type="SAM" id="MobiDB-lite"/>
    </source>
</evidence>
<comment type="caution">
    <text evidence="2">The sequence shown here is derived from an EMBL/GenBank/DDBJ whole genome shotgun (WGS) entry which is preliminary data.</text>
</comment>
<sequence>MDVSIDADRWRPGRCPPHASSYHRNRPHPRPPPNLLPPYKLYRSLIQLTTVLPIEISSAVVIMSAPRKKLSGAEYRKKAKYKELQGKQCADNMKNWLRRGGDPSVSAATSEVDIELENVSSTLPDQTNQDFSQSDFTVQTSPSLSMCDEQPEQLEKTKPEYERSKSPHLDSDELQKTGFDLTDPGNWPGWKNDRRTTRKKNGDRSCVLLWTLYCIYLQTAFLSRVPRNSSDLITQYPHPSQEVAGKTGEDICQQILEKIAVDDLDIGQCRGQSYDNGSNMASIHKGVQARIAERNELAEFVPCLAHSLNLVEIAKALEEVKQTSRAPEAKYEAGHLLSAIKDFKFILNLTIWANILREINRVNIEIQKEDIILARSVALMDGLLKTLQNMRQNPMEYWIKEAEEVAEKVVLTLFCKTNEFETKAKWHYLLHLFKQARHRANAMPLSGSFGCADGIRMRIDLLHSSRCIRFGKTKSLDRPKK</sequence>
<keyword evidence="3" id="KW-1185">Reference proteome</keyword>
<evidence type="ECO:0008006" key="4">
    <source>
        <dbReference type="Google" id="ProtNLM"/>
    </source>
</evidence>
<evidence type="ECO:0000313" key="2">
    <source>
        <dbReference type="EMBL" id="GBP70985.1"/>
    </source>
</evidence>
<protein>
    <recommendedName>
        <fullName evidence="4">Zinc finger MYM-type protein 1</fullName>
    </recommendedName>
</protein>
<evidence type="ECO:0000313" key="3">
    <source>
        <dbReference type="Proteomes" id="UP000299102"/>
    </source>
</evidence>
<dbReference type="PANTHER" id="PTHR45749">
    <property type="match status" value="1"/>
</dbReference>
<feature type="compositionally biased region" description="Basic and acidic residues" evidence="1">
    <location>
        <begin position="153"/>
        <end position="175"/>
    </location>
</feature>
<name>A0A4C1Y969_EUMVA</name>
<reference evidence="2 3" key="1">
    <citation type="journal article" date="2019" name="Commun. Biol.">
        <title>The bagworm genome reveals a unique fibroin gene that provides high tensile strength.</title>
        <authorList>
            <person name="Kono N."/>
            <person name="Nakamura H."/>
            <person name="Ohtoshi R."/>
            <person name="Tomita M."/>
            <person name="Numata K."/>
            <person name="Arakawa K."/>
        </authorList>
    </citation>
    <scope>NUCLEOTIDE SEQUENCE [LARGE SCALE GENOMIC DNA]</scope>
</reference>
<dbReference type="SUPFAM" id="SSF53098">
    <property type="entry name" value="Ribonuclease H-like"/>
    <property type="match status" value="1"/>
</dbReference>
<dbReference type="STRING" id="151549.A0A4C1Y969"/>
<feature type="compositionally biased region" description="Basic and acidic residues" evidence="1">
    <location>
        <begin position="1"/>
        <end position="11"/>
    </location>
</feature>
<proteinExistence type="predicted"/>
<dbReference type="Proteomes" id="UP000299102">
    <property type="component" value="Unassembled WGS sequence"/>
</dbReference>
<gene>
    <name evidence="2" type="ORF">EVAR_54419_1</name>
</gene>
<dbReference type="InterPro" id="IPR012337">
    <property type="entry name" value="RNaseH-like_sf"/>
</dbReference>
<feature type="region of interest" description="Disordered" evidence="1">
    <location>
        <begin position="141"/>
        <end position="198"/>
    </location>
</feature>